<dbReference type="InterPro" id="IPR004839">
    <property type="entry name" value="Aminotransferase_I/II_large"/>
</dbReference>
<evidence type="ECO:0000256" key="3">
    <source>
        <dbReference type="ARBA" id="ARBA00022898"/>
    </source>
</evidence>
<evidence type="ECO:0000256" key="1">
    <source>
        <dbReference type="ARBA" id="ARBA00001933"/>
    </source>
</evidence>
<dbReference type="GO" id="GO:0047804">
    <property type="term" value="F:cysteine-S-conjugate beta-lyase activity"/>
    <property type="evidence" value="ECO:0007669"/>
    <property type="project" value="UniProtKB-EC"/>
</dbReference>
<dbReference type="InterPro" id="IPR027619">
    <property type="entry name" value="C-S_lyase_PatB-like"/>
</dbReference>
<dbReference type="EMBL" id="JAINVB010000001">
    <property type="protein sequence ID" value="MCK0085466.1"/>
    <property type="molecule type" value="Genomic_DNA"/>
</dbReference>
<gene>
    <name evidence="7" type="ORF">K5I21_06190</name>
</gene>
<dbReference type="Gene3D" id="3.90.1150.10">
    <property type="entry name" value="Aspartate Aminotransferase, domain 1"/>
    <property type="match status" value="1"/>
</dbReference>
<dbReference type="AlphaFoldDB" id="A0AAW5EZM6"/>
<name>A0AAW5EZM6_CLOSY</name>
<evidence type="ECO:0000313" key="8">
    <source>
        <dbReference type="Proteomes" id="UP001203136"/>
    </source>
</evidence>
<feature type="domain" description="Aminotransferase class I/classII large" evidence="6">
    <location>
        <begin position="36"/>
        <end position="378"/>
    </location>
</feature>
<protein>
    <recommendedName>
        <fullName evidence="2">cysteine-S-conjugate beta-lyase</fullName>
        <ecNumber evidence="2">4.4.1.13</ecNumber>
    </recommendedName>
</protein>
<dbReference type="NCBIfam" id="TIGR04350">
    <property type="entry name" value="C_S_lyase_PatB"/>
    <property type="match status" value="1"/>
</dbReference>
<dbReference type="Pfam" id="PF00155">
    <property type="entry name" value="Aminotran_1_2"/>
    <property type="match status" value="1"/>
</dbReference>
<evidence type="ECO:0000313" key="7">
    <source>
        <dbReference type="EMBL" id="MCK0085466.1"/>
    </source>
</evidence>
<evidence type="ECO:0000256" key="2">
    <source>
        <dbReference type="ARBA" id="ARBA00012224"/>
    </source>
</evidence>
<evidence type="ECO:0000256" key="5">
    <source>
        <dbReference type="ARBA" id="ARBA00037974"/>
    </source>
</evidence>
<dbReference type="InterPro" id="IPR015421">
    <property type="entry name" value="PyrdxlP-dep_Trfase_major"/>
</dbReference>
<keyword evidence="7" id="KW-0808">Transferase</keyword>
<keyword evidence="7" id="KW-0032">Aminotransferase</keyword>
<comment type="cofactor">
    <cofactor evidence="1">
        <name>pyridoxal 5'-phosphate</name>
        <dbReference type="ChEBI" id="CHEBI:597326"/>
    </cofactor>
</comment>
<evidence type="ECO:0000259" key="6">
    <source>
        <dbReference type="Pfam" id="PF00155"/>
    </source>
</evidence>
<dbReference type="RefSeq" id="WP_021642337.1">
    <property type="nucleotide sequence ID" value="NZ_JADMRR010000007.1"/>
</dbReference>
<dbReference type="GO" id="GO:0008483">
    <property type="term" value="F:transaminase activity"/>
    <property type="evidence" value="ECO:0007669"/>
    <property type="project" value="UniProtKB-KW"/>
</dbReference>
<dbReference type="InterPro" id="IPR015422">
    <property type="entry name" value="PyrdxlP-dep_Trfase_small"/>
</dbReference>
<dbReference type="SUPFAM" id="SSF53383">
    <property type="entry name" value="PLP-dependent transferases"/>
    <property type="match status" value="1"/>
</dbReference>
<dbReference type="Gene3D" id="3.40.640.10">
    <property type="entry name" value="Type I PLP-dependent aspartate aminotransferase-like (Major domain)"/>
    <property type="match status" value="1"/>
</dbReference>
<dbReference type="Proteomes" id="UP001203136">
    <property type="component" value="Unassembled WGS sequence"/>
</dbReference>
<comment type="similarity">
    <text evidence="5">Belongs to the class-II pyridoxal-phosphate-dependent aminotransferase family. MalY/PatB cystathionine beta-lyase subfamily.</text>
</comment>
<keyword evidence="4" id="KW-0456">Lyase</keyword>
<dbReference type="PANTHER" id="PTHR43525">
    <property type="entry name" value="PROTEIN MALY"/>
    <property type="match status" value="1"/>
</dbReference>
<keyword evidence="3" id="KW-0663">Pyridoxal phosphate</keyword>
<dbReference type="EC" id="4.4.1.13" evidence="2"/>
<dbReference type="GO" id="GO:0030170">
    <property type="term" value="F:pyridoxal phosphate binding"/>
    <property type="evidence" value="ECO:0007669"/>
    <property type="project" value="InterPro"/>
</dbReference>
<dbReference type="CDD" id="cd00609">
    <property type="entry name" value="AAT_like"/>
    <property type="match status" value="1"/>
</dbReference>
<dbReference type="InterPro" id="IPR015424">
    <property type="entry name" value="PyrdxlP-dep_Trfase"/>
</dbReference>
<organism evidence="7 8">
    <name type="scientific">Clostridium symbiosum</name>
    <name type="common">Bacteroides symbiosus</name>
    <dbReference type="NCBI Taxonomy" id="1512"/>
    <lineage>
        <taxon>Bacteria</taxon>
        <taxon>Bacillati</taxon>
        <taxon>Bacillota</taxon>
        <taxon>Clostridia</taxon>
        <taxon>Lachnospirales</taxon>
        <taxon>Lachnospiraceae</taxon>
        <taxon>Otoolea</taxon>
    </lineage>
</organism>
<evidence type="ECO:0000256" key="4">
    <source>
        <dbReference type="ARBA" id="ARBA00023239"/>
    </source>
</evidence>
<reference evidence="7" key="1">
    <citation type="journal article" date="2022" name="Cell Host Microbe">
        <title>Colonization of the live biotherapeutic product VE303 and modulation of the microbiota and metabolites in healthy volunteers.</title>
        <authorList>
            <person name="Dsouza M."/>
            <person name="Menon R."/>
            <person name="Crossette E."/>
            <person name="Bhattarai S.K."/>
            <person name="Schneider J."/>
            <person name="Kim Y.G."/>
            <person name="Reddy S."/>
            <person name="Caballero S."/>
            <person name="Felix C."/>
            <person name="Cornacchione L."/>
            <person name="Hendrickson J."/>
            <person name="Watson A.R."/>
            <person name="Minot S.S."/>
            <person name="Greenfield N."/>
            <person name="Schopf L."/>
            <person name="Szabady R."/>
            <person name="Patarroyo J."/>
            <person name="Smith W."/>
            <person name="Harrison P."/>
            <person name="Kuijper E.J."/>
            <person name="Kelly C.P."/>
            <person name="Olle B."/>
            <person name="Bobilev D."/>
            <person name="Silber J.L."/>
            <person name="Bucci V."/>
            <person name="Roberts B."/>
            <person name="Faith J."/>
            <person name="Norman J.M."/>
        </authorList>
    </citation>
    <scope>NUCLEOTIDE SEQUENCE</scope>
    <source>
        <strain evidence="7">VE303-04</strain>
    </source>
</reference>
<dbReference type="PANTHER" id="PTHR43525:SF1">
    <property type="entry name" value="PROTEIN MALY"/>
    <property type="match status" value="1"/>
</dbReference>
<sequence length="385" mass="44428">MYNFDVLLERRHTDSTKWDAMERDYGRDDLMPFWVADADFPVLPEINQALQERSGEGMTFGYTFAGERYYNSIIAWNRERHGLELEKEFLIPAPGVITALSVVLLSVAEKGNKILVNPPVYSPFFTVVKGLGYELFESPLLYNGESYELDFEDIEKKFKEGVSIYILCSPHNPVGRVWKEEELKRLSSLCKQYGVLIISDEIHYDIVYPGHRHLSILNVDEDAVMITAPSKTFNIAGLKSSIIIIKNRELREKVGNFAASMHLYINLFAYRATEMAYEKGGPWVDEMMAYLEENARFVVGYITKYLPKVKVAMPESTYLMWMDFSGCRFTQEELFLKMRDEAKVALNFGAEYGSGYEQFVRLNIACPRRYLEEGMEHIRNSLANK</sequence>
<comment type="caution">
    <text evidence="7">The sequence shown here is derived from an EMBL/GenBank/DDBJ whole genome shotgun (WGS) entry which is preliminary data.</text>
</comment>
<dbReference type="InterPro" id="IPR051798">
    <property type="entry name" value="Class-II_PLP-Dep_Aminotrans"/>
</dbReference>
<accession>A0AAW5EZM6</accession>
<proteinExistence type="inferred from homology"/>